<evidence type="ECO:0000313" key="1">
    <source>
        <dbReference type="EMBL" id="SLN65590.1"/>
    </source>
</evidence>
<accession>A0A1Y5TMQ6</accession>
<protein>
    <recommendedName>
        <fullName evidence="3">AMP-binding enzyme</fullName>
    </recommendedName>
</protein>
<dbReference type="Gene3D" id="3.40.50.980">
    <property type="match status" value="1"/>
</dbReference>
<gene>
    <name evidence="1" type="ORF">PEL8287_03613</name>
</gene>
<keyword evidence="2" id="KW-1185">Reference proteome</keyword>
<organism evidence="1 2">
    <name type="scientific">Roseovarius litorisediminis</name>
    <dbReference type="NCBI Taxonomy" id="1312363"/>
    <lineage>
        <taxon>Bacteria</taxon>
        <taxon>Pseudomonadati</taxon>
        <taxon>Pseudomonadota</taxon>
        <taxon>Alphaproteobacteria</taxon>
        <taxon>Rhodobacterales</taxon>
        <taxon>Roseobacteraceae</taxon>
        <taxon>Roseovarius</taxon>
    </lineage>
</organism>
<dbReference type="AlphaFoldDB" id="A0A1Y5TMQ6"/>
<dbReference type="RefSeq" id="WP_085893815.1">
    <property type="nucleotide sequence ID" value="NZ_FWFL01000012.1"/>
</dbReference>
<name>A0A1Y5TMQ6_9RHOB</name>
<sequence length="63" mass="6635">MHAVFEALSRNAAATPQGVAFRDDATQITWAGLAAKVTRLAAVLKDAPDVVAIALTGGADWWR</sequence>
<dbReference type="EMBL" id="FWFL01000012">
    <property type="protein sequence ID" value="SLN65590.1"/>
    <property type="molecule type" value="Genomic_DNA"/>
</dbReference>
<dbReference type="Proteomes" id="UP000193827">
    <property type="component" value="Unassembled WGS sequence"/>
</dbReference>
<evidence type="ECO:0008006" key="3">
    <source>
        <dbReference type="Google" id="ProtNLM"/>
    </source>
</evidence>
<proteinExistence type="predicted"/>
<dbReference type="SUPFAM" id="SSF56801">
    <property type="entry name" value="Acetyl-CoA synthetase-like"/>
    <property type="match status" value="1"/>
</dbReference>
<reference evidence="1 2" key="1">
    <citation type="submission" date="2017-03" db="EMBL/GenBank/DDBJ databases">
        <authorList>
            <person name="Afonso C.L."/>
            <person name="Miller P.J."/>
            <person name="Scott M.A."/>
            <person name="Spackman E."/>
            <person name="Goraichik I."/>
            <person name="Dimitrov K.M."/>
            <person name="Suarez D.L."/>
            <person name="Swayne D.E."/>
        </authorList>
    </citation>
    <scope>NUCLEOTIDE SEQUENCE [LARGE SCALE GENOMIC DNA]</scope>
    <source>
        <strain evidence="1 2">CECT 8287</strain>
    </source>
</reference>
<evidence type="ECO:0000313" key="2">
    <source>
        <dbReference type="Proteomes" id="UP000193827"/>
    </source>
</evidence>